<dbReference type="RefSeq" id="WP_137479397.1">
    <property type="nucleotide sequence ID" value="NZ_SZZP01000010.1"/>
</dbReference>
<reference evidence="1 2" key="1">
    <citation type="submission" date="2019-05" db="EMBL/GenBank/DDBJ databases">
        <title>Draft Genome of Bradyrhizobium elkanii strain SEMIA 938, Used in Commercial Inoculants for Lupinus spp. in Brazil.</title>
        <authorList>
            <person name="Hungria M."/>
            <person name="Delamuta J.R.M."/>
            <person name="Ribeiro R.A."/>
            <person name="Nogueira M.A."/>
        </authorList>
    </citation>
    <scope>NUCLEOTIDE SEQUENCE [LARGE SCALE GENOMIC DNA]</scope>
    <source>
        <strain evidence="1 2">Semia 938</strain>
    </source>
</reference>
<evidence type="ECO:0000313" key="1">
    <source>
        <dbReference type="EMBL" id="TKV80109.1"/>
    </source>
</evidence>
<accession>A0A4U6RXZ0</accession>
<name>A0A4U6RXZ0_BRAEL</name>
<gene>
    <name evidence="1" type="ORF">FDV58_17830</name>
</gene>
<protein>
    <submittedName>
        <fullName evidence="1">Uncharacterized protein</fullName>
    </submittedName>
</protein>
<dbReference type="EMBL" id="SZZP01000010">
    <property type="protein sequence ID" value="TKV80109.1"/>
    <property type="molecule type" value="Genomic_DNA"/>
</dbReference>
<dbReference type="Proteomes" id="UP000305095">
    <property type="component" value="Unassembled WGS sequence"/>
</dbReference>
<evidence type="ECO:0000313" key="2">
    <source>
        <dbReference type="Proteomes" id="UP000305095"/>
    </source>
</evidence>
<sequence>MRPTAKLVRSPVRSGTGTLHGIYYEFDLETGVEVTQLTEPGQTSTHADFAWSDVLTWVLVPRNNAGLCVLGMAPYETLDRHSLMQLVYTADKTQDWRAGSVFAVRTRSGEYAKVQLVSDSYNFRWQTYGEPQYLDVQIVLGSTPLALITRYVAECTYESPYGRVICCSGAVGPEGGVLRGRVSDDGVAFPDHVTITIAVDFTPESQLAGIVKTFVQPVMDTGVALLFEPDQVLQVTSLYFDLRPTPFPADYLAVSWRYHGAGGVIASGSKALSGADFGRDSVTQYDIVFQPDPIRSDNLEIEIVGRLQGRDITRFVRAVTLPEPAMVLQSKWDEATQAYGLVSQLDGQA</sequence>
<proteinExistence type="predicted"/>
<dbReference type="AlphaFoldDB" id="A0A4U6RXZ0"/>
<comment type="caution">
    <text evidence="1">The sequence shown here is derived from an EMBL/GenBank/DDBJ whole genome shotgun (WGS) entry which is preliminary data.</text>
</comment>
<organism evidence="1 2">
    <name type="scientific">Bradyrhizobium elkanii</name>
    <dbReference type="NCBI Taxonomy" id="29448"/>
    <lineage>
        <taxon>Bacteria</taxon>
        <taxon>Pseudomonadati</taxon>
        <taxon>Pseudomonadota</taxon>
        <taxon>Alphaproteobacteria</taxon>
        <taxon>Hyphomicrobiales</taxon>
        <taxon>Nitrobacteraceae</taxon>
        <taxon>Bradyrhizobium</taxon>
    </lineage>
</organism>